<dbReference type="Proteomes" id="UP000290439">
    <property type="component" value="Chromosome"/>
</dbReference>
<evidence type="ECO:0000313" key="2">
    <source>
        <dbReference type="Proteomes" id="UP000290439"/>
    </source>
</evidence>
<accession>A0A4V6YTD3</accession>
<sequence>MTRPFRFGVVAPLRTDPSTWRDRVRRIADFGYSTLLVPDFPQTQPAPAPCSPPPRP</sequence>
<protein>
    <recommendedName>
        <fullName evidence="3">LLM class flavin-dependent oxidoreductase</fullName>
    </recommendedName>
</protein>
<evidence type="ECO:0008006" key="3">
    <source>
        <dbReference type="Google" id="ProtNLM"/>
    </source>
</evidence>
<evidence type="ECO:0000313" key="1">
    <source>
        <dbReference type="EMBL" id="VFA98873.1"/>
    </source>
</evidence>
<name>A0A4V6YTD3_9NOCA</name>
<gene>
    <name evidence="1" type="ORF">NCTC10797_02652</name>
</gene>
<proteinExistence type="predicted"/>
<dbReference type="AlphaFoldDB" id="A0A4V6YTD3"/>
<dbReference type="EMBL" id="LR215973">
    <property type="protein sequence ID" value="VFA98873.1"/>
    <property type="molecule type" value="Genomic_DNA"/>
</dbReference>
<reference evidence="1 2" key="1">
    <citation type="submission" date="2019-02" db="EMBL/GenBank/DDBJ databases">
        <authorList>
            <consortium name="Pathogen Informatics"/>
        </authorList>
    </citation>
    <scope>NUCLEOTIDE SEQUENCE [LARGE SCALE GENOMIC DNA]</scope>
    <source>
        <strain evidence="1 2">3012STDY6756504</strain>
    </source>
</reference>
<organism evidence="1 2">
    <name type="scientific">Nocardia cyriacigeorgica</name>
    <dbReference type="NCBI Taxonomy" id="135487"/>
    <lineage>
        <taxon>Bacteria</taxon>
        <taxon>Bacillati</taxon>
        <taxon>Actinomycetota</taxon>
        <taxon>Actinomycetes</taxon>
        <taxon>Mycobacteriales</taxon>
        <taxon>Nocardiaceae</taxon>
        <taxon>Nocardia</taxon>
    </lineage>
</organism>
<dbReference type="RefSeq" id="WP_232052156.1">
    <property type="nucleotide sequence ID" value="NZ_LR215973.1"/>
</dbReference>